<organism evidence="12 13">
    <name type="scientific">Methanobacterium bryantii</name>
    <dbReference type="NCBI Taxonomy" id="2161"/>
    <lineage>
        <taxon>Archaea</taxon>
        <taxon>Methanobacteriati</taxon>
        <taxon>Methanobacteriota</taxon>
        <taxon>Methanomada group</taxon>
        <taxon>Methanobacteria</taxon>
        <taxon>Methanobacteriales</taxon>
        <taxon>Methanobacteriaceae</taxon>
        <taxon>Methanobacterium</taxon>
    </lineage>
</organism>
<evidence type="ECO:0000256" key="10">
    <source>
        <dbReference type="ARBA" id="ARBA00023264"/>
    </source>
</evidence>
<name>A0A2A2H5A1_METBR</name>
<keyword evidence="9" id="KW-0594">Phospholipid biosynthesis</keyword>
<keyword evidence="6 11" id="KW-1133">Transmembrane helix</keyword>
<dbReference type="OrthoDB" id="221913at2157"/>
<dbReference type="InterPro" id="IPR000462">
    <property type="entry name" value="CDP-OH_P_trans"/>
</dbReference>
<evidence type="ECO:0000256" key="4">
    <source>
        <dbReference type="ARBA" id="ARBA00022679"/>
    </source>
</evidence>
<evidence type="ECO:0000256" key="3">
    <source>
        <dbReference type="ARBA" id="ARBA00022516"/>
    </source>
</evidence>
<dbReference type="NCBIfam" id="NF038087">
    <property type="entry name" value="arch_ser_synth"/>
    <property type="match status" value="1"/>
</dbReference>
<keyword evidence="10" id="KW-1208">Phospholipid metabolism</keyword>
<gene>
    <name evidence="12" type="ORF">ASJ80_06375</name>
</gene>
<dbReference type="NCBIfam" id="TIGR00473">
    <property type="entry name" value="pssA"/>
    <property type="match status" value="1"/>
</dbReference>
<evidence type="ECO:0000256" key="9">
    <source>
        <dbReference type="ARBA" id="ARBA00023209"/>
    </source>
</evidence>
<feature type="transmembrane region" description="Helical" evidence="11">
    <location>
        <begin position="207"/>
        <end position="226"/>
    </location>
</feature>
<evidence type="ECO:0000256" key="6">
    <source>
        <dbReference type="ARBA" id="ARBA00022989"/>
    </source>
</evidence>
<comment type="caution">
    <text evidence="12">The sequence shown here is derived from an EMBL/GenBank/DDBJ whole genome shotgun (WGS) entry which is preliminary data.</text>
</comment>
<dbReference type="EMBL" id="LMVM01000023">
    <property type="protein sequence ID" value="PAV04460.1"/>
    <property type="molecule type" value="Genomic_DNA"/>
</dbReference>
<evidence type="ECO:0000256" key="2">
    <source>
        <dbReference type="ARBA" id="ARBA00010441"/>
    </source>
</evidence>
<keyword evidence="3" id="KW-0444">Lipid biosynthesis</keyword>
<dbReference type="GO" id="GO:0008654">
    <property type="term" value="P:phospholipid biosynthetic process"/>
    <property type="evidence" value="ECO:0007669"/>
    <property type="project" value="UniProtKB-KW"/>
</dbReference>
<dbReference type="InterPro" id="IPR004533">
    <property type="entry name" value="CDP-diaglyc--ser_O-PTrfase"/>
</dbReference>
<feature type="transmembrane region" description="Helical" evidence="11">
    <location>
        <begin position="181"/>
        <end position="201"/>
    </location>
</feature>
<feature type="transmembrane region" description="Helical" evidence="11">
    <location>
        <begin position="151"/>
        <end position="169"/>
    </location>
</feature>
<protein>
    <submittedName>
        <fullName evidence="12">CDP-diacylglycerol O-phosphatidyltransferase</fullName>
    </submittedName>
</protein>
<dbReference type="RefSeq" id="WP_069582751.1">
    <property type="nucleotide sequence ID" value="NZ_LMVM01000023.1"/>
</dbReference>
<dbReference type="GO" id="GO:0016020">
    <property type="term" value="C:membrane"/>
    <property type="evidence" value="ECO:0007669"/>
    <property type="project" value="UniProtKB-SubCell"/>
</dbReference>
<feature type="transmembrane region" description="Helical" evidence="11">
    <location>
        <begin position="22"/>
        <end position="49"/>
    </location>
</feature>
<evidence type="ECO:0000256" key="5">
    <source>
        <dbReference type="ARBA" id="ARBA00022692"/>
    </source>
</evidence>
<keyword evidence="13" id="KW-1185">Reference proteome</keyword>
<evidence type="ECO:0000256" key="1">
    <source>
        <dbReference type="ARBA" id="ARBA00004141"/>
    </source>
</evidence>
<comment type="subcellular location">
    <subcellularLocation>
        <location evidence="1">Membrane</location>
        <topology evidence="1">Multi-pass membrane protein</topology>
    </subcellularLocation>
</comment>
<evidence type="ECO:0000256" key="8">
    <source>
        <dbReference type="ARBA" id="ARBA00023136"/>
    </source>
</evidence>
<dbReference type="Pfam" id="PF01066">
    <property type="entry name" value="CDP-OH_P_transf"/>
    <property type="match status" value="1"/>
</dbReference>
<dbReference type="AlphaFoldDB" id="A0A2A2H5A1"/>
<keyword evidence="4 12" id="KW-0808">Transferase</keyword>
<evidence type="ECO:0000256" key="7">
    <source>
        <dbReference type="ARBA" id="ARBA00023098"/>
    </source>
</evidence>
<evidence type="ECO:0000256" key="11">
    <source>
        <dbReference type="SAM" id="Phobius"/>
    </source>
</evidence>
<dbReference type="Gene3D" id="1.20.120.1760">
    <property type="match status" value="1"/>
</dbReference>
<sequence>MNIKSFTSIADIVSIANASSGFLAIIMVTTGNFVLAAKLMLLAVIFDALDGWVARKLKREDEFGFGKNVDSLSDIISFGVAPGMFLYILSQSSGILYINIIVAILIVICGILRLSRFNVITDSHDDKFVGLPIPSTALILSSFYLSGFFNAGLALVIMTVVSLFMISTVKYPKFRGITTLAVGSILIIATLLPQNILSYITYFPAKLLFIIMLLYLLIVPVIDLYIKFFRSGPNVR</sequence>
<dbReference type="GO" id="GO:0016780">
    <property type="term" value="F:phosphotransferase activity, for other substituted phosphate groups"/>
    <property type="evidence" value="ECO:0007669"/>
    <property type="project" value="InterPro"/>
</dbReference>
<accession>A0A2A2H5A1</accession>
<dbReference type="InterPro" id="IPR043130">
    <property type="entry name" value="CDP-OH_PTrfase_TM_dom"/>
</dbReference>
<proteinExistence type="inferred from homology"/>
<evidence type="ECO:0000313" key="12">
    <source>
        <dbReference type="EMBL" id="PAV04460.1"/>
    </source>
</evidence>
<feature type="transmembrane region" description="Helical" evidence="11">
    <location>
        <begin position="69"/>
        <end position="89"/>
    </location>
</feature>
<keyword evidence="5 11" id="KW-0812">Transmembrane</keyword>
<keyword evidence="8 11" id="KW-0472">Membrane</keyword>
<feature type="transmembrane region" description="Helical" evidence="11">
    <location>
        <begin position="95"/>
        <end position="115"/>
    </location>
</feature>
<comment type="similarity">
    <text evidence="2">Belongs to the CDP-alcohol phosphatidyltransferase class-I family.</text>
</comment>
<evidence type="ECO:0000313" key="13">
    <source>
        <dbReference type="Proteomes" id="UP000217784"/>
    </source>
</evidence>
<dbReference type="Proteomes" id="UP000217784">
    <property type="component" value="Unassembled WGS sequence"/>
</dbReference>
<reference evidence="12 13" key="1">
    <citation type="journal article" date="2017" name="BMC Genomics">
        <title>Genomic analysis of methanogenic archaea reveals a shift towards energy conservation.</title>
        <authorList>
            <person name="Gilmore S.P."/>
            <person name="Henske J.K."/>
            <person name="Sexton J.A."/>
            <person name="Solomon K.V."/>
            <person name="Seppala S."/>
            <person name="Yoo J.I."/>
            <person name="Huyett L.M."/>
            <person name="Pressman A."/>
            <person name="Cogan J.Z."/>
            <person name="Kivenson V."/>
            <person name="Peng X."/>
            <person name="Tan Y."/>
            <person name="Valentine D.L."/>
            <person name="O'Malley M.A."/>
        </authorList>
    </citation>
    <scope>NUCLEOTIDE SEQUENCE [LARGE SCALE GENOMIC DNA]</scope>
    <source>
        <strain evidence="12 13">M.o.H.</strain>
    </source>
</reference>
<keyword evidence="7" id="KW-0443">Lipid metabolism</keyword>